<dbReference type="RefSeq" id="WP_320942238.1">
    <property type="nucleotide sequence ID" value="NZ_BAABEU010000003.1"/>
</dbReference>
<reference evidence="1 2" key="1">
    <citation type="submission" date="2023-11" db="EMBL/GenBank/DDBJ databases">
        <title>Genome sequence of Microbacterium rhizosphaerae KACC 19337.</title>
        <authorList>
            <person name="Choi H."/>
            <person name="Kim S."/>
            <person name="Kim Y."/>
            <person name="Kwon S.-W."/>
            <person name="Heo J."/>
        </authorList>
    </citation>
    <scope>NUCLEOTIDE SEQUENCE [LARGE SCALE GENOMIC DNA]</scope>
    <source>
        <strain evidence="1 2">KACC 19337</strain>
    </source>
</reference>
<dbReference type="EMBL" id="CP139368">
    <property type="protein sequence ID" value="WPR89524.1"/>
    <property type="molecule type" value="Genomic_DNA"/>
</dbReference>
<protein>
    <submittedName>
        <fullName evidence="1">NRDE family protein</fullName>
    </submittedName>
</protein>
<sequence>MCTVVIRVPEPGEGPVRLLAVRDEDPDRGWMPLGENWPDRPGVVGVRDRRAGGAWLAADLASHRLAVLLNRRSPEPPDGVQLISRGGIPLDAVAGIPIAPTAATAGFNLVTVDASGASVLTWDGVERGETRIPPGTHMIAHEGLDDPATARIAAWRDAFALAPTDGPDWFVPWLEVLRASAGVDPDDERAIVRDNRPLGYPTLSTLLCAASTSADGIDVRYAEFAEPGHWDAVTLR</sequence>
<dbReference type="Proteomes" id="UP001323798">
    <property type="component" value="Chromosome"/>
</dbReference>
<evidence type="ECO:0000313" key="1">
    <source>
        <dbReference type="EMBL" id="WPR89524.1"/>
    </source>
</evidence>
<evidence type="ECO:0000313" key="2">
    <source>
        <dbReference type="Proteomes" id="UP001323798"/>
    </source>
</evidence>
<dbReference type="Pfam" id="PF05742">
    <property type="entry name" value="TANGO2"/>
    <property type="match status" value="1"/>
</dbReference>
<name>A0ABZ0SMU9_9MICO</name>
<proteinExistence type="predicted"/>
<keyword evidence="2" id="KW-1185">Reference proteome</keyword>
<accession>A0ABZ0SMU9</accession>
<gene>
    <name evidence="1" type="ORF">SM116_17475</name>
</gene>
<dbReference type="InterPro" id="IPR008551">
    <property type="entry name" value="TANGO2"/>
</dbReference>
<organism evidence="1 2">
    <name type="scientific">Microbacterium rhizosphaerae</name>
    <dbReference type="NCBI Taxonomy" id="1678237"/>
    <lineage>
        <taxon>Bacteria</taxon>
        <taxon>Bacillati</taxon>
        <taxon>Actinomycetota</taxon>
        <taxon>Actinomycetes</taxon>
        <taxon>Micrococcales</taxon>
        <taxon>Microbacteriaceae</taxon>
        <taxon>Microbacterium</taxon>
    </lineage>
</organism>